<evidence type="ECO:0000313" key="2">
    <source>
        <dbReference type="Proteomes" id="UP000184192"/>
    </source>
</evidence>
<dbReference type="GeneID" id="92713668"/>
<gene>
    <name evidence="1" type="ORF">SAMN05444350_12538</name>
</gene>
<dbReference type="eggNOG" id="ENOG502ZSF8">
    <property type="taxonomic scope" value="Bacteria"/>
</dbReference>
<evidence type="ECO:0000313" key="1">
    <source>
        <dbReference type="EMBL" id="SHJ38301.1"/>
    </source>
</evidence>
<dbReference type="Proteomes" id="UP000184192">
    <property type="component" value="Unassembled WGS sequence"/>
</dbReference>
<name>A0A1M6IUY9_9BACE</name>
<keyword evidence="2" id="KW-1185">Reference proteome</keyword>
<dbReference type="AlphaFoldDB" id="A0A1M6IUY9"/>
<reference evidence="2" key="1">
    <citation type="submission" date="2016-11" db="EMBL/GenBank/DDBJ databases">
        <authorList>
            <person name="Varghese N."/>
            <person name="Submissions S."/>
        </authorList>
    </citation>
    <scope>NUCLEOTIDE SEQUENCE [LARGE SCALE GENOMIC DNA]</scope>
    <source>
        <strain evidence="2">DSM 26884</strain>
    </source>
</reference>
<dbReference type="RefSeq" id="WP_073314394.1">
    <property type="nucleotide sequence ID" value="NZ_FQZN01000025.1"/>
</dbReference>
<sequence length="194" mass="23180">MIKKDRFVCWLPCKPYVKQFLLHNFNTPDDTWTEIVNLSSDKELQNDFLSRLSKPGRYENKYRNLYRYTANVAVEIRRDDFYRYGWSMSNTEVVAFGTKIERRIKQILFLYLDTHVSMGLPLSAAIRNFQTKFGFTEDTWSYDTIRREYNRHGYRKTVENTTIFDFINRIILGKLSEFGTISQQGRLAYESDKL</sequence>
<organism evidence="1 2">
    <name type="scientific">Bacteroides stercorirosoris</name>
    <dbReference type="NCBI Taxonomy" id="871324"/>
    <lineage>
        <taxon>Bacteria</taxon>
        <taxon>Pseudomonadati</taxon>
        <taxon>Bacteroidota</taxon>
        <taxon>Bacteroidia</taxon>
        <taxon>Bacteroidales</taxon>
        <taxon>Bacteroidaceae</taxon>
        <taxon>Bacteroides</taxon>
    </lineage>
</organism>
<proteinExistence type="predicted"/>
<dbReference type="EMBL" id="FQZN01000025">
    <property type="protein sequence ID" value="SHJ38301.1"/>
    <property type="molecule type" value="Genomic_DNA"/>
</dbReference>
<protein>
    <submittedName>
        <fullName evidence="1">Uncharacterized protein</fullName>
    </submittedName>
</protein>
<accession>A0A1M6IUY9</accession>